<evidence type="ECO:0000259" key="4">
    <source>
        <dbReference type="SMART" id="SM00363"/>
    </source>
</evidence>
<dbReference type="Gene3D" id="3.30.70.1560">
    <property type="entry name" value="Alpha-L RNA-binding motif"/>
    <property type="match status" value="1"/>
</dbReference>
<dbReference type="GO" id="GO:0000455">
    <property type="term" value="P:enzyme-directed rRNA pseudouridine synthesis"/>
    <property type="evidence" value="ECO:0007669"/>
    <property type="project" value="UniProtKB-ARBA"/>
</dbReference>
<dbReference type="InterPro" id="IPR050343">
    <property type="entry name" value="RsuA_PseudoU_synthase"/>
</dbReference>
<dbReference type="SMART" id="SM00363">
    <property type="entry name" value="S4"/>
    <property type="match status" value="1"/>
</dbReference>
<organism evidence="5 6">
    <name type="scientific">Mesoplasma corruscae</name>
    <dbReference type="NCBI Taxonomy" id="216874"/>
    <lineage>
        <taxon>Bacteria</taxon>
        <taxon>Bacillati</taxon>
        <taxon>Mycoplasmatota</taxon>
        <taxon>Mollicutes</taxon>
        <taxon>Entomoplasmatales</taxon>
        <taxon>Entomoplasmataceae</taxon>
        <taxon>Mesoplasma</taxon>
    </lineage>
</organism>
<dbReference type="RefSeq" id="WP_104207951.1">
    <property type="nucleotide sequence ID" value="NZ_PHNF01000001.1"/>
</dbReference>
<dbReference type="InterPro" id="IPR020103">
    <property type="entry name" value="PsdUridine_synth_cat_dom_sf"/>
</dbReference>
<dbReference type="OrthoDB" id="9807213at2"/>
<dbReference type="InterPro" id="IPR000748">
    <property type="entry name" value="PsdUridine_synth_RsuA/RluB/E/F"/>
</dbReference>
<dbReference type="Pfam" id="PF01479">
    <property type="entry name" value="S4"/>
    <property type="match status" value="1"/>
</dbReference>
<dbReference type="AlphaFoldDB" id="A0A2S5RHM8"/>
<dbReference type="GO" id="GO:0003723">
    <property type="term" value="F:RNA binding"/>
    <property type="evidence" value="ECO:0007669"/>
    <property type="project" value="UniProtKB-KW"/>
</dbReference>
<dbReference type="Gene3D" id="3.30.70.580">
    <property type="entry name" value="Pseudouridine synthase I, catalytic domain, N-terminal subdomain"/>
    <property type="match status" value="1"/>
</dbReference>
<evidence type="ECO:0000313" key="6">
    <source>
        <dbReference type="Proteomes" id="UP000239785"/>
    </source>
</evidence>
<evidence type="ECO:0000256" key="1">
    <source>
        <dbReference type="ARBA" id="ARBA00008348"/>
    </source>
</evidence>
<comment type="similarity">
    <text evidence="1">Belongs to the pseudouridine synthase RsuA family.</text>
</comment>
<dbReference type="CDD" id="cd00165">
    <property type="entry name" value="S4"/>
    <property type="match status" value="1"/>
</dbReference>
<gene>
    <name evidence="5" type="primary">rluB</name>
    <name evidence="5" type="ORF">MCORR_v1c04190</name>
</gene>
<dbReference type="NCBIfam" id="TIGR00093">
    <property type="entry name" value="pseudouridine synthase"/>
    <property type="match status" value="1"/>
</dbReference>
<evidence type="ECO:0000256" key="3">
    <source>
        <dbReference type="PROSITE-ProRule" id="PRU00182"/>
    </source>
</evidence>
<dbReference type="Proteomes" id="UP000239785">
    <property type="component" value="Unassembled WGS sequence"/>
</dbReference>
<reference evidence="5 6" key="1">
    <citation type="submission" date="2017-11" db="EMBL/GenBank/DDBJ databases">
        <title>Genome sequence of Mesoplasma corruscae ELCA-2 (ATCC 49579).</title>
        <authorList>
            <person name="Lo W.-S."/>
            <person name="Kuo C.-H."/>
        </authorList>
    </citation>
    <scope>NUCLEOTIDE SEQUENCE [LARGE SCALE GENOMIC DNA]</scope>
    <source>
        <strain evidence="5 6">ELCA-2</strain>
    </source>
</reference>
<keyword evidence="3" id="KW-0694">RNA-binding</keyword>
<dbReference type="Gene3D" id="3.10.290.10">
    <property type="entry name" value="RNA-binding S4 domain"/>
    <property type="match status" value="1"/>
</dbReference>
<sequence length="250" mass="29163">MERLQKILSARGVTSRRNAEKLIIEGRVFVNGKRITELGFKTTTDAEIIVDGKITETSNEKFYYLFYKPRLVLTTMYDPKQRKTVADYFKDVPTRVYPVGRLDYDVSGLIIMTNDGEFANFVMHPRYEFFKTYQGLCEGKISHKQVSELVSGVTIDNDYFTKAINAKLVNYNVEKNQSIVEMTIAEGKKHHVKQMFDAINADLKKLKRTKIEFLEIDDLRIGEFRELKAHEVKKFYGIYNSTKRKEDRPK</sequence>
<dbReference type="SUPFAM" id="SSF55174">
    <property type="entry name" value="Alpha-L RNA-binding motif"/>
    <property type="match status" value="1"/>
</dbReference>
<evidence type="ECO:0000256" key="2">
    <source>
        <dbReference type="ARBA" id="ARBA00023235"/>
    </source>
</evidence>
<comment type="caution">
    <text evidence="5">The sequence shown here is derived from an EMBL/GenBank/DDBJ whole genome shotgun (WGS) entry which is preliminary data.</text>
</comment>
<dbReference type="PROSITE" id="PS50889">
    <property type="entry name" value="S4"/>
    <property type="match status" value="1"/>
</dbReference>
<dbReference type="InterPro" id="IPR002942">
    <property type="entry name" value="S4_RNA-bd"/>
</dbReference>
<feature type="domain" description="RNA-binding S4" evidence="4">
    <location>
        <begin position="2"/>
        <end position="66"/>
    </location>
</feature>
<dbReference type="SUPFAM" id="SSF55120">
    <property type="entry name" value="Pseudouridine synthase"/>
    <property type="match status" value="1"/>
</dbReference>
<name>A0A2S5RHM8_9MOLU</name>
<keyword evidence="2" id="KW-0413">Isomerase</keyword>
<dbReference type="InterPro" id="IPR006145">
    <property type="entry name" value="PsdUridine_synth_RsuA/RluA"/>
</dbReference>
<proteinExistence type="inferred from homology"/>
<dbReference type="GO" id="GO:0120159">
    <property type="term" value="F:rRNA pseudouridine synthase activity"/>
    <property type="evidence" value="ECO:0007669"/>
    <property type="project" value="UniProtKB-ARBA"/>
</dbReference>
<dbReference type="PANTHER" id="PTHR47683:SF2">
    <property type="entry name" value="RNA-BINDING S4 DOMAIN-CONTAINING PROTEIN"/>
    <property type="match status" value="1"/>
</dbReference>
<dbReference type="InterPro" id="IPR036986">
    <property type="entry name" value="S4_RNA-bd_sf"/>
</dbReference>
<accession>A0A2S5RHM8</accession>
<dbReference type="PANTHER" id="PTHR47683">
    <property type="entry name" value="PSEUDOURIDINE SYNTHASE FAMILY PROTEIN-RELATED"/>
    <property type="match status" value="1"/>
</dbReference>
<dbReference type="InterPro" id="IPR042092">
    <property type="entry name" value="PsdUridine_s_RsuA/RluB/E/F_cat"/>
</dbReference>
<dbReference type="InterPro" id="IPR020094">
    <property type="entry name" value="TruA/RsuA/RluB/E/F_N"/>
</dbReference>
<dbReference type="EMBL" id="PHNF01000001">
    <property type="protein sequence ID" value="PPE06788.1"/>
    <property type="molecule type" value="Genomic_DNA"/>
</dbReference>
<dbReference type="FunFam" id="3.10.290.10:FF:000003">
    <property type="entry name" value="Pseudouridine synthase"/>
    <property type="match status" value="1"/>
</dbReference>
<evidence type="ECO:0000313" key="5">
    <source>
        <dbReference type="EMBL" id="PPE06788.1"/>
    </source>
</evidence>
<protein>
    <submittedName>
        <fullName evidence="5">Ribosomal large subunit pseudouridine synthase B</fullName>
    </submittedName>
</protein>
<dbReference type="Pfam" id="PF00849">
    <property type="entry name" value="PseudoU_synth_2"/>
    <property type="match status" value="1"/>
</dbReference>
<dbReference type="CDD" id="cd02870">
    <property type="entry name" value="PseudoU_synth_RsuA_like"/>
    <property type="match status" value="1"/>
</dbReference>
<keyword evidence="6" id="KW-1185">Reference proteome</keyword>